<gene>
    <name evidence="1" type="ORF">EVAR_32608_1</name>
</gene>
<reference evidence="1 2" key="1">
    <citation type="journal article" date="2019" name="Commun. Biol.">
        <title>The bagworm genome reveals a unique fibroin gene that provides high tensile strength.</title>
        <authorList>
            <person name="Kono N."/>
            <person name="Nakamura H."/>
            <person name="Ohtoshi R."/>
            <person name="Tomita M."/>
            <person name="Numata K."/>
            <person name="Arakawa K."/>
        </authorList>
    </citation>
    <scope>NUCLEOTIDE SEQUENCE [LARGE SCALE GENOMIC DNA]</scope>
</reference>
<keyword evidence="2" id="KW-1185">Reference proteome</keyword>
<dbReference type="EMBL" id="BGZK01000564">
    <property type="protein sequence ID" value="GBP50363.1"/>
    <property type="molecule type" value="Genomic_DNA"/>
</dbReference>
<name>A0A4C1WH08_EUMVA</name>
<organism evidence="1 2">
    <name type="scientific">Eumeta variegata</name>
    <name type="common">Bagworm moth</name>
    <name type="synonym">Eumeta japonica</name>
    <dbReference type="NCBI Taxonomy" id="151549"/>
    <lineage>
        <taxon>Eukaryota</taxon>
        <taxon>Metazoa</taxon>
        <taxon>Ecdysozoa</taxon>
        <taxon>Arthropoda</taxon>
        <taxon>Hexapoda</taxon>
        <taxon>Insecta</taxon>
        <taxon>Pterygota</taxon>
        <taxon>Neoptera</taxon>
        <taxon>Endopterygota</taxon>
        <taxon>Lepidoptera</taxon>
        <taxon>Glossata</taxon>
        <taxon>Ditrysia</taxon>
        <taxon>Tineoidea</taxon>
        <taxon>Psychidae</taxon>
        <taxon>Oiketicinae</taxon>
        <taxon>Eumeta</taxon>
    </lineage>
</organism>
<sequence length="132" mass="14615">MEFQGRVKFWYVSLYESGHKYNARRRRNGAICSDATEVEQDRATCTQRFPILTKNAGNALATLLELPVYTGGDDYLIFGDSQAGLPPATEFTEFTLSHPARRTGRGNGGGRQSRVGSFELFLFVPRSCCAPA</sequence>
<proteinExistence type="predicted"/>
<evidence type="ECO:0000313" key="2">
    <source>
        <dbReference type="Proteomes" id="UP000299102"/>
    </source>
</evidence>
<protein>
    <submittedName>
        <fullName evidence="1">Uncharacterized protein</fullName>
    </submittedName>
</protein>
<dbReference type="Proteomes" id="UP000299102">
    <property type="component" value="Unassembled WGS sequence"/>
</dbReference>
<dbReference type="AlphaFoldDB" id="A0A4C1WH08"/>
<comment type="caution">
    <text evidence="1">The sequence shown here is derived from an EMBL/GenBank/DDBJ whole genome shotgun (WGS) entry which is preliminary data.</text>
</comment>
<evidence type="ECO:0000313" key="1">
    <source>
        <dbReference type="EMBL" id="GBP50363.1"/>
    </source>
</evidence>
<accession>A0A4C1WH08</accession>